<dbReference type="STRING" id="398512.Bccel_4005"/>
<dbReference type="OrthoDB" id="1121298at2"/>
<sequence length="82" mass="9030">MENYNIMAIVISHRSKNAPDVQKVLTKFGCMIKVRLGLHEAGNVCSEEGLIVLQLAGDSSEIKNFQEELNAIEGVRANTMIV</sequence>
<dbReference type="InterPro" id="IPR027271">
    <property type="entry name" value="Acetolactate_synth/TF_NikR_C"/>
</dbReference>
<protein>
    <recommendedName>
        <fullName evidence="3">Iron-only hydrogenase system regulator</fullName>
    </recommendedName>
</protein>
<dbReference type="Proteomes" id="UP000036923">
    <property type="component" value="Unassembled WGS sequence"/>
</dbReference>
<keyword evidence="2" id="KW-1185">Reference proteome</keyword>
<dbReference type="Gene3D" id="3.30.70.1150">
    <property type="entry name" value="ACT-like. Chain A, domain 2"/>
    <property type="match status" value="1"/>
</dbReference>
<dbReference type="InterPro" id="IPR045865">
    <property type="entry name" value="ACT-like_dom_sf"/>
</dbReference>
<dbReference type="RefSeq" id="WP_036936369.1">
    <property type="nucleotide sequence ID" value="NZ_LGTC01000001.1"/>
</dbReference>
<accession>A0A0L6JSD2</accession>
<evidence type="ECO:0000313" key="1">
    <source>
        <dbReference type="EMBL" id="KNY28731.1"/>
    </source>
</evidence>
<evidence type="ECO:0008006" key="3">
    <source>
        <dbReference type="Google" id="ProtNLM"/>
    </source>
</evidence>
<comment type="caution">
    <text evidence="1">The sequence shown here is derived from an EMBL/GenBank/DDBJ whole genome shotgun (WGS) entry which is preliminary data.</text>
</comment>
<dbReference type="AlphaFoldDB" id="A0A0L6JSD2"/>
<name>A0A0L6JSD2_9FIRM</name>
<dbReference type="EMBL" id="LGTC01000001">
    <property type="protein sequence ID" value="KNY28731.1"/>
    <property type="molecule type" value="Genomic_DNA"/>
</dbReference>
<gene>
    <name evidence="1" type="ORF">Bccel_4005</name>
</gene>
<proteinExistence type="predicted"/>
<dbReference type="SUPFAM" id="SSF55021">
    <property type="entry name" value="ACT-like"/>
    <property type="match status" value="1"/>
</dbReference>
<dbReference type="eggNOG" id="ENOG50330IY">
    <property type="taxonomic scope" value="Bacteria"/>
</dbReference>
<reference evidence="2" key="1">
    <citation type="submission" date="2015-07" db="EMBL/GenBank/DDBJ databases">
        <title>Near-Complete Genome Sequence of the Cellulolytic Bacterium Bacteroides (Pseudobacteroides) cellulosolvens ATCC 35603.</title>
        <authorList>
            <person name="Dassa B."/>
            <person name="Utturkar S.M."/>
            <person name="Klingeman D.M."/>
            <person name="Hurt R.A."/>
            <person name="Keller M."/>
            <person name="Xu J."/>
            <person name="Reddy Y.H.K."/>
            <person name="Borovok I."/>
            <person name="Grinberg I.R."/>
            <person name="Lamed R."/>
            <person name="Zhivin O."/>
            <person name="Bayer E.A."/>
            <person name="Brown S.D."/>
        </authorList>
    </citation>
    <scope>NUCLEOTIDE SEQUENCE [LARGE SCALE GENOMIC DNA]</scope>
    <source>
        <strain evidence="2">DSM 2933</strain>
    </source>
</reference>
<evidence type="ECO:0000313" key="2">
    <source>
        <dbReference type="Proteomes" id="UP000036923"/>
    </source>
</evidence>
<organism evidence="1 2">
    <name type="scientific">Pseudobacteroides cellulosolvens ATCC 35603 = DSM 2933</name>
    <dbReference type="NCBI Taxonomy" id="398512"/>
    <lineage>
        <taxon>Bacteria</taxon>
        <taxon>Bacillati</taxon>
        <taxon>Bacillota</taxon>
        <taxon>Clostridia</taxon>
        <taxon>Eubacteriales</taxon>
        <taxon>Oscillospiraceae</taxon>
        <taxon>Pseudobacteroides</taxon>
    </lineage>
</organism>